<evidence type="ECO:0000313" key="1">
    <source>
        <dbReference type="EMBL" id="CAI0428774.1"/>
    </source>
</evidence>
<dbReference type="AlphaFoldDB" id="A0AAV0L627"/>
<organism evidence="1 2">
    <name type="scientific">Linum tenue</name>
    <dbReference type="NCBI Taxonomy" id="586396"/>
    <lineage>
        <taxon>Eukaryota</taxon>
        <taxon>Viridiplantae</taxon>
        <taxon>Streptophyta</taxon>
        <taxon>Embryophyta</taxon>
        <taxon>Tracheophyta</taxon>
        <taxon>Spermatophyta</taxon>
        <taxon>Magnoliopsida</taxon>
        <taxon>eudicotyledons</taxon>
        <taxon>Gunneridae</taxon>
        <taxon>Pentapetalae</taxon>
        <taxon>rosids</taxon>
        <taxon>fabids</taxon>
        <taxon>Malpighiales</taxon>
        <taxon>Linaceae</taxon>
        <taxon>Linum</taxon>
    </lineage>
</organism>
<accession>A0AAV0L627</accession>
<gene>
    <name evidence="1" type="ORF">LITE_LOCUS21810</name>
</gene>
<feature type="non-terminal residue" evidence="1">
    <location>
        <position position="1"/>
    </location>
</feature>
<keyword evidence="2" id="KW-1185">Reference proteome</keyword>
<name>A0AAV0L627_9ROSI</name>
<evidence type="ECO:0000313" key="2">
    <source>
        <dbReference type="Proteomes" id="UP001154282"/>
    </source>
</evidence>
<reference evidence="1" key="1">
    <citation type="submission" date="2022-08" db="EMBL/GenBank/DDBJ databases">
        <authorList>
            <person name="Gutierrez-Valencia J."/>
        </authorList>
    </citation>
    <scope>NUCLEOTIDE SEQUENCE</scope>
</reference>
<dbReference type="Proteomes" id="UP001154282">
    <property type="component" value="Unassembled WGS sequence"/>
</dbReference>
<comment type="caution">
    <text evidence="1">The sequence shown here is derived from an EMBL/GenBank/DDBJ whole genome shotgun (WGS) entry which is preliminary data.</text>
</comment>
<dbReference type="EMBL" id="CAMGYJ010000006">
    <property type="protein sequence ID" value="CAI0428774.1"/>
    <property type="molecule type" value="Genomic_DNA"/>
</dbReference>
<proteinExistence type="predicted"/>
<protein>
    <submittedName>
        <fullName evidence="1">Uncharacterized protein</fullName>
    </submittedName>
</protein>
<sequence length="148" mass="17079">KVKSIFSRKRSTHLPRLKRWKRSFSRFLTDSPWSSGLRLPHRRSPPLSTPFRLCLFLLLPFWPRNCLLAKKAKLEPIPIPNSFSPHSLSLSRRESPVREISSGIVFYRHHLRSSPLSPLLDHTFCSSIPSLTPLLSKPLFMLESIKVG</sequence>